<gene>
    <name evidence="1" type="ORF">VVAX_03126</name>
</gene>
<name>A0A679IZ39_VARPD</name>
<evidence type="ECO:0008006" key="2">
    <source>
        <dbReference type="Google" id="ProtNLM"/>
    </source>
</evidence>
<dbReference type="EMBL" id="LR743507">
    <property type="protein sequence ID" value="CAA2105181.1"/>
    <property type="molecule type" value="Genomic_DNA"/>
</dbReference>
<proteinExistence type="predicted"/>
<dbReference type="CDD" id="cd00229">
    <property type="entry name" value="SGNH_hydrolase"/>
    <property type="match status" value="1"/>
</dbReference>
<dbReference type="InterPro" id="IPR036514">
    <property type="entry name" value="SGNH_hydro_sf"/>
</dbReference>
<sequence>MAGLSILVIGDSHLAQSNYLISSLHDNLLRQGATVHSIGVCGVLPYDWTVSKVGTCGGAERIGNRPPVESSTGKTTAVAQLIRQERPDLVLVVLGDTMAAYKQPDFPMNWVWQQVGSLTGAIAATGTRCAWVGPAWGQEGGKYGKTYARVELVSRFLATNVEPCTYIDSLEMSRRGQWPTIDGQHFSSNGYRAWGDGIAKAVAKLPLPAATNPNAAGAARQ</sequence>
<reference evidence="1" key="1">
    <citation type="submission" date="2019-12" db="EMBL/GenBank/DDBJ databases">
        <authorList>
            <person name="Cremers G."/>
        </authorList>
    </citation>
    <scope>NUCLEOTIDE SEQUENCE</scope>
    <source>
        <strain evidence="1">Vvax</strain>
    </source>
</reference>
<dbReference type="AlphaFoldDB" id="A0A679IZ39"/>
<organism evidence="1">
    <name type="scientific">Variovorax paradoxus</name>
    <dbReference type="NCBI Taxonomy" id="34073"/>
    <lineage>
        <taxon>Bacteria</taxon>
        <taxon>Pseudomonadati</taxon>
        <taxon>Pseudomonadota</taxon>
        <taxon>Betaproteobacteria</taxon>
        <taxon>Burkholderiales</taxon>
        <taxon>Comamonadaceae</taxon>
        <taxon>Variovorax</taxon>
    </lineage>
</organism>
<dbReference type="SUPFAM" id="SSF52266">
    <property type="entry name" value="SGNH hydrolase"/>
    <property type="match status" value="1"/>
</dbReference>
<protein>
    <recommendedName>
        <fullName evidence="2">Cell division protein FtsQ</fullName>
    </recommendedName>
</protein>
<accession>A0A679IZ39</accession>
<evidence type="ECO:0000313" key="1">
    <source>
        <dbReference type="EMBL" id="CAA2105181.1"/>
    </source>
</evidence>
<dbReference type="GO" id="GO:0016788">
    <property type="term" value="F:hydrolase activity, acting on ester bonds"/>
    <property type="evidence" value="ECO:0007669"/>
    <property type="project" value="UniProtKB-ARBA"/>
</dbReference>
<dbReference type="Gene3D" id="3.40.50.1110">
    <property type="entry name" value="SGNH hydrolase"/>
    <property type="match status" value="1"/>
</dbReference>